<evidence type="ECO:0000313" key="2">
    <source>
        <dbReference type="Proteomes" id="UP001160390"/>
    </source>
</evidence>
<dbReference type="AlphaFoldDB" id="A0AA35LYF9"/>
<dbReference type="EMBL" id="CABFNP030000786">
    <property type="protein sequence ID" value="CAI6086364.1"/>
    <property type="molecule type" value="Genomic_DNA"/>
</dbReference>
<protein>
    <submittedName>
        <fullName evidence="1">Uncharacterized protein</fullName>
    </submittedName>
</protein>
<dbReference type="Proteomes" id="UP001160390">
    <property type="component" value="Unassembled WGS sequence"/>
</dbReference>
<organism evidence="1 2">
    <name type="scientific">Clonostachys chloroleuca</name>
    <dbReference type="NCBI Taxonomy" id="1926264"/>
    <lineage>
        <taxon>Eukaryota</taxon>
        <taxon>Fungi</taxon>
        <taxon>Dikarya</taxon>
        <taxon>Ascomycota</taxon>
        <taxon>Pezizomycotina</taxon>
        <taxon>Sordariomycetes</taxon>
        <taxon>Hypocreomycetidae</taxon>
        <taxon>Hypocreales</taxon>
        <taxon>Bionectriaceae</taxon>
        <taxon>Clonostachys</taxon>
    </lineage>
</organism>
<evidence type="ECO:0000313" key="1">
    <source>
        <dbReference type="EMBL" id="CAI6086364.1"/>
    </source>
</evidence>
<accession>A0AA35LYF9</accession>
<name>A0AA35LYF9_9HYPO</name>
<sequence>MSSLEDPEHIHVASEDSEQVARTVPDHLSLGPLLEHTLVERIPKGLSAFDSHDDVRMAFENFKRVVSPDDFSELTCATLDGSSTDSLTTQDPYFSVNDQIVLMDHPGLIESLAMIYADIFKFHTHVYEVVRGGNWKHRFFKAWGYRKLHIEGIINGLKAHRNTFDDGIWTIEGKHYEDLFLEGIDMCKQTEKASQYLDISDWLETNESEQSQVFNSIVSGASKPVFPHHWLLNHPTVNQ</sequence>
<keyword evidence="2" id="KW-1185">Reference proteome</keyword>
<gene>
    <name evidence="1" type="ORF">CCHLO57077_00010319</name>
</gene>
<comment type="caution">
    <text evidence="1">The sequence shown here is derived from an EMBL/GenBank/DDBJ whole genome shotgun (WGS) entry which is preliminary data.</text>
</comment>
<reference evidence="1" key="1">
    <citation type="submission" date="2023-01" db="EMBL/GenBank/DDBJ databases">
        <authorList>
            <person name="Piombo E."/>
        </authorList>
    </citation>
    <scope>NUCLEOTIDE SEQUENCE</scope>
</reference>
<proteinExistence type="predicted"/>